<organism evidence="1 2">
    <name type="scientific">Galerina marginata (strain CBS 339.88)</name>
    <dbReference type="NCBI Taxonomy" id="685588"/>
    <lineage>
        <taxon>Eukaryota</taxon>
        <taxon>Fungi</taxon>
        <taxon>Dikarya</taxon>
        <taxon>Basidiomycota</taxon>
        <taxon>Agaricomycotina</taxon>
        <taxon>Agaricomycetes</taxon>
        <taxon>Agaricomycetidae</taxon>
        <taxon>Agaricales</taxon>
        <taxon>Agaricineae</taxon>
        <taxon>Strophariaceae</taxon>
        <taxon>Galerina</taxon>
    </lineage>
</organism>
<proteinExistence type="predicted"/>
<dbReference type="OrthoDB" id="3254241at2759"/>
<accession>A0A067SPI0</accession>
<sequence length="123" mass="13926">MDVLAVATTVCALCRAIETWIDQVAQKELLLGQISSNVAQIRNILSPFASEQYSGKGEITRTKPQICHHCLLVQAFLRTQRNPGEAMDMTQNRREYYGWRGSQCARRLGHQRGRIIQYPGPIP</sequence>
<evidence type="ECO:0000313" key="1">
    <source>
        <dbReference type="EMBL" id="KDR69589.1"/>
    </source>
</evidence>
<dbReference type="EMBL" id="KL142401">
    <property type="protein sequence ID" value="KDR69589.1"/>
    <property type="molecule type" value="Genomic_DNA"/>
</dbReference>
<protein>
    <recommendedName>
        <fullName evidence="3">Saposin B-type domain-containing protein</fullName>
    </recommendedName>
</protein>
<dbReference type="HOGENOM" id="CLU_2015460_0_0_1"/>
<gene>
    <name evidence="1" type="ORF">GALMADRAFT_255804</name>
</gene>
<reference evidence="2" key="1">
    <citation type="journal article" date="2014" name="Proc. Natl. Acad. Sci. U.S.A.">
        <title>Extensive sampling of basidiomycete genomes demonstrates inadequacy of the white-rot/brown-rot paradigm for wood decay fungi.</title>
        <authorList>
            <person name="Riley R."/>
            <person name="Salamov A.A."/>
            <person name="Brown D.W."/>
            <person name="Nagy L.G."/>
            <person name="Floudas D."/>
            <person name="Held B.W."/>
            <person name="Levasseur A."/>
            <person name="Lombard V."/>
            <person name="Morin E."/>
            <person name="Otillar R."/>
            <person name="Lindquist E.A."/>
            <person name="Sun H."/>
            <person name="LaButti K.M."/>
            <person name="Schmutz J."/>
            <person name="Jabbour D."/>
            <person name="Luo H."/>
            <person name="Baker S.E."/>
            <person name="Pisabarro A.G."/>
            <person name="Walton J.D."/>
            <person name="Blanchette R.A."/>
            <person name="Henrissat B."/>
            <person name="Martin F."/>
            <person name="Cullen D."/>
            <person name="Hibbett D.S."/>
            <person name="Grigoriev I.V."/>
        </authorList>
    </citation>
    <scope>NUCLEOTIDE SEQUENCE [LARGE SCALE GENOMIC DNA]</scope>
    <source>
        <strain evidence="2">CBS 339.88</strain>
    </source>
</reference>
<name>A0A067SPI0_GALM3</name>
<dbReference type="AlphaFoldDB" id="A0A067SPI0"/>
<evidence type="ECO:0008006" key="3">
    <source>
        <dbReference type="Google" id="ProtNLM"/>
    </source>
</evidence>
<keyword evidence="2" id="KW-1185">Reference proteome</keyword>
<dbReference type="Proteomes" id="UP000027222">
    <property type="component" value="Unassembled WGS sequence"/>
</dbReference>
<evidence type="ECO:0000313" key="2">
    <source>
        <dbReference type="Proteomes" id="UP000027222"/>
    </source>
</evidence>